<accession>A0A7X3JZ21</accession>
<dbReference type="AlphaFoldDB" id="A0A7X3JZ21"/>
<organism evidence="2 3">
    <name type="scientific">Paenibacillus lutrae</name>
    <dbReference type="NCBI Taxonomy" id="2078573"/>
    <lineage>
        <taxon>Bacteria</taxon>
        <taxon>Bacillati</taxon>
        <taxon>Bacillota</taxon>
        <taxon>Bacilli</taxon>
        <taxon>Bacillales</taxon>
        <taxon>Paenibacillaceae</taxon>
        <taxon>Paenibacillus</taxon>
    </lineage>
</organism>
<feature type="signal peptide" evidence="1">
    <location>
        <begin position="1"/>
        <end position="25"/>
    </location>
</feature>
<comment type="caution">
    <text evidence="2">The sequence shown here is derived from an EMBL/GenBank/DDBJ whole genome shotgun (WGS) entry which is preliminary data.</text>
</comment>
<keyword evidence="3" id="KW-1185">Reference proteome</keyword>
<dbReference type="RefSeq" id="WP_157334837.1">
    <property type="nucleotide sequence ID" value="NZ_RHLK01000003.1"/>
</dbReference>
<sequence length="245" mass="28247">MVKKMLLSVLFLFILTPIFSSYSFAQTRSWHIVEVHEGTYDGFWMQSTLPTITSRWTPGTENKINYEFWQSTNGKSKTDWVEMGYHDGYDYDIYGEGKYDTSYKGLFVAKKTLTSWTLRKVTSENWKPGENHTWGTDFWPNSDGTTSVDMRSDGAVIQTYHKTTPAAKISVGVEFGQGPILPSSTPQRISSNSYIYNLHVRKYRPNDIWYKWSDVGGILIWNDNQGLNTGISSYYINNLNQILFQ</sequence>
<keyword evidence="1" id="KW-0732">Signal</keyword>
<evidence type="ECO:0000313" key="3">
    <source>
        <dbReference type="Proteomes" id="UP000490800"/>
    </source>
</evidence>
<protein>
    <submittedName>
        <fullName evidence="2">Uncharacterized protein</fullName>
    </submittedName>
</protein>
<gene>
    <name evidence="2" type="ORF">EDM21_09295</name>
</gene>
<reference evidence="2 3" key="1">
    <citation type="journal article" date="2019" name="Microorganisms">
        <title>Paenibacillus lutrae sp. nov., A Chitinolytic Species Isolated from A River Otter in Castril Natural Park, Granada, Spain.</title>
        <authorList>
            <person name="Rodriguez M."/>
            <person name="Reina J.C."/>
            <person name="Bejar V."/>
            <person name="Llamas I."/>
        </authorList>
    </citation>
    <scope>NUCLEOTIDE SEQUENCE [LARGE SCALE GENOMIC DNA]</scope>
    <source>
        <strain evidence="2 3">N10</strain>
    </source>
</reference>
<feature type="chain" id="PRO_5031406284" evidence="1">
    <location>
        <begin position="26"/>
        <end position="245"/>
    </location>
</feature>
<name>A0A7X3JZ21_9BACL</name>
<dbReference type="Proteomes" id="UP000490800">
    <property type="component" value="Unassembled WGS sequence"/>
</dbReference>
<proteinExistence type="predicted"/>
<evidence type="ECO:0000256" key="1">
    <source>
        <dbReference type="SAM" id="SignalP"/>
    </source>
</evidence>
<dbReference type="EMBL" id="RHLK01000003">
    <property type="protein sequence ID" value="MVO99723.1"/>
    <property type="molecule type" value="Genomic_DNA"/>
</dbReference>
<evidence type="ECO:0000313" key="2">
    <source>
        <dbReference type="EMBL" id="MVO99723.1"/>
    </source>
</evidence>